<dbReference type="Gene3D" id="2.160.20.10">
    <property type="entry name" value="Single-stranded right-handed beta-helix, Pectin lyase-like"/>
    <property type="match status" value="1"/>
</dbReference>
<evidence type="ECO:0000313" key="6">
    <source>
        <dbReference type="EMBL" id="KAA4093099.1"/>
    </source>
</evidence>
<dbReference type="Proteomes" id="UP000375690">
    <property type="component" value="Unassembled WGS sequence"/>
</dbReference>
<protein>
    <submittedName>
        <fullName evidence="8">Pectate lyase</fullName>
    </submittedName>
</protein>
<evidence type="ECO:0000256" key="3">
    <source>
        <dbReference type="ARBA" id="ARBA00023180"/>
    </source>
</evidence>
<dbReference type="EMBL" id="JAQNZF010000013">
    <property type="protein sequence ID" value="MDC2742901.1"/>
    <property type="molecule type" value="Genomic_DNA"/>
</dbReference>
<evidence type="ECO:0000256" key="1">
    <source>
        <dbReference type="ARBA" id="ARBA00022723"/>
    </source>
</evidence>
<keyword evidence="8" id="KW-0456">Lyase</keyword>
<dbReference type="PANTHER" id="PTHR42970">
    <property type="entry name" value="PECTATE LYASE C-RELATED"/>
    <property type="match status" value="1"/>
</dbReference>
<dbReference type="Proteomes" id="UP000473905">
    <property type="component" value="Unassembled WGS sequence"/>
</dbReference>
<dbReference type="Proteomes" id="UP000435985">
    <property type="component" value="Unassembled WGS sequence"/>
</dbReference>
<evidence type="ECO:0000313" key="7">
    <source>
        <dbReference type="EMBL" id="KAA4663208.1"/>
    </source>
</evidence>
<evidence type="ECO:0000313" key="13">
    <source>
        <dbReference type="Proteomes" id="UP000473905"/>
    </source>
</evidence>
<dbReference type="EMBL" id="VWFC01000011">
    <property type="protein sequence ID" value="KAB1326644.1"/>
    <property type="molecule type" value="Genomic_DNA"/>
</dbReference>
<dbReference type="InterPro" id="IPR052063">
    <property type="entry name" value="Polysaccharide_Lyase_1"/>
</dbReference>
<dbReference type="InterPro" id="IPR018082">
    <property type="entry name" value="AmbAllergen"/>
</dbReference>
<dbReference type="Proteomes" id="UP000323717">
    <property type="component" value="Unassembled WGS sequence"/>
</dbReference>
<feature type="chain" id="PRO_5044548622" evidence="4">
    <location>
        <begin position="26"/>
        <end position="553"/>
    </location>
</feature>
<evidence type="ECO:0000313" key="8">
    <source>
        <dbReference type="EMBL" id="KAB1326644.1"/>
    </source>
</evidence>
<keyword evidence="1" id="KW-0479">Metal-binding</keyword>
<evidence type="ECO:0000313" key="9">
    <source>
        <dbReference type="EMBL" id="MDC2742901.1"/>
    </source>
</evidence>
<dbReference type="AlphaFoldDB" id="A0A139L7A6"/>
<sequence>MKQKISLFYVAIAFSIAGLCTSCSSDDPVDDTGGGTNNPGGTSSDVKQLDYGELLAFPYAEGHGRNTTGGRGGKVYHVTSLEDDTSGSISGSLRWAMKQDGPKTIVFDVSGTIYLKSELKTQKDDLTIAGQTSPGGICIANYPFTINSSNIIIRFIRFRPGNSNVDCDGLGGCDKQNVIIDHCSVSWGSDECLSVYGMQNSTVQWCLAYQALRVTDVKINAATGKFASHGYGGNWGGNYASYHHNLIAHCESRVPRLGPRYTTLALNNNDGERVDMRNNVYYNWGGEGCYGGEAQHVNIVNNYYKPGPGTDESGKADRAYRIAKPDVYPENYSGEAYKKWLQTWGKFYIDGNKVVGNTTVSNDNWTKGVFEQMDNKNCATTELWNQHTQIKSSSPVVKTGNVRTHTPDEAYERVMSYAGASNYRDKVDELIISDVKNRKASCTGDASKWEGLSGYSQNKSGYINDPKDVCTALGVSDPYDVLKSVTNANVKDTDGDGIPDYWEEEYGLNPKKSADGKETTIDKNGKYTNLEMYLNSLVHEIMVNGATGGSVIE</sequence>
<feature type="signal peptide" evidence="4">
    <location>
        <begin position="1"/>
        <end position="25"/>
    </location>
</feature>
<keyword evidence="3" id="KW-0325">Glycoprotein</keyword>
<dbReference type="Proteomes" id="UP001219389">
    <property type="component" value="Unassembled WGS sequence"/>
</dbReference>
<dbReference type="SUPFAM" id="SSF51126">
    <property type="entry name" value="Pectin lyase-like"/>
    <property type="match status" value="1"/>
</dbReference>
<dbReference type="GO" id="GO:0016829">
    <property type="term" value="F:lyase activity"/>
    <property type="evidence" value="ECO:0007669"/>
    <property type="project" value="UniProtKB-KW"/>
</dbReference>
<evidence type="ECO:0000313" key="12">
    <source>
        <dbReference type="Proteomes" id="UP000435985"/>
    </source>
</evidence>
<keyword evidence="2 4" id="KW-0732">Signal</keyword>
<gene>
    <name evidence="8" type="ORF">F3B53_11640</name>
    <name evidence="7" type="ORF">F3B98_15735</name>
    <name evidence="6" type="ORF">F3D66_20425</name>
    <name evidence="5" type="ORF">F3D71_18830</name>
    <name evidence="9" type="ORF">PO382_11770</name>
</gene>
<organism evidence="8 11">
    <name type="scientific">Bacteroides ovatus</name>
    <dbReference type="NCBI Taxonomy" id="28116"/>
    <lineage>
        <taxon>Bacteria</taxon>
        <taxon>Pseudomonadati</taxon>
        <taxon>Bacteroidota</taxon>
        <taxon>Bacteroidia</taxon>
        <taxon>Bacteroidales</taxon>
        <taxon>Bacteroidaceae</taxon>
        <taxon>Bacteroides</taxon>
    </lineage>
</organism>
<dbReference type="GO" id="GO:0046872">
    <property type="term" value="F:metal ion binding"/>
    <property type="evidence" value="ECO:0007669"/>
    <property type="project" value="UniProtKB-KW"/>
</dbReference>
<evidence type="ECO:0000313" key="5">
    <source>
        <dbReference type="EMBL" id="KAA3945753.1"/>
    </source>
</evidence>
<comment type="caution">
    <text evidence="8">The sequence shown here is derived from an EMBL/GenBank/DDBJ whole genome shotgun (WGS) entry which is preliminary data.</text>
</comment>
<name>A0A139L7A6_BACOV</name>
<dbReference type="EMBL" id="VWFO01000020">
    <property type="protein sequence ID" value="KAA4663208.1"/>
    <property type="molecule type" value="Genomic_DNA"/>
</dbReference>
<dbReference type="EMBL" id="VWKB01000030">
    <property type="protein sequence ID" value="KAA4093099.1"/>
    <property type="molecule type" value="Genomic_DNA"/>
</dbReference>
<evidence type="ECO:0000313" key="10">
    <source>
        <dbReference type="Proteomes" id="UP000323717"/>
    </source>
</evidence>
<evidence type="ECO:0000256" key="4">
    <source>
        <dbReference type="SAM" id="SignalP"/>
    </source>
</evidence>
<reference evidence="9" key="2">
    <citation type="submission" date="2022-10" db="EMBL/GenBank/DDBJ databases">
        <title>Human gut microbiome strain richness.</title>
        <authorList>
            <person name="Chen-Liaw A."/>
        </authorList>
    </citation>
    <scope>NUCLEOTIDE SEQUENCE</scope>
    <source>
        <strain evidence="9">BSD2780120875st1_E1_BSD2780120875_150330</strain>
    </source>
</reference>
<dbReference type="EMBL" id="VWLE01000314">
    <property type="protein sequence ID" value="KAA3945753.1"/>
    <property type="molecule type" value="Genomic_DNA"/>
</dbReference>
<reference evidence="10 11" key="1">
    <citation type="journal article" date="2019" name="Nat. Med.">
        <title>A library of human gut bacterial isolates paired with longitudinal multiomics data enables mechanistic microbiome research.</title>
        <authorList>
            <person name="Poyet M."/>
            <person name="Groussin M."/>
            <person name="Gibbons S.M."/>
            <person name="Avila-Pacheco J."/>
            <person name="Jiang X."/>
            <person name="Kearney S.M."/>
            <person name="Perrotta A.R."/>
            <person name="Berdy B."/>
            <person name="Zhao S."/>
            <person name="Lieberman T.D."/>
            <person name="Swanson P.K."/>
            <person name="Smith M."/>
            <person name="Roesemann S."/>
            <person name="Alexander J.E."/>
            <person name="Rich S.A."/>
            <person name="Livny J."/>
            <person name="Vlamakis H."/>
            <person name="Clish C."/>
            <person name="Bullock K."/>
            <person name="Deik A."/>
            <person name="Scott J."/>
            <person name="Pierce K.A."/>
            <person name="Xavier R.J."/>
            <person name="Alm E.J."/>
        </authorList>
    </citation>
    <scope>NUCLEOTIDE SEQUENCE [LARGE SCALE GENOMIC DNA]</scope>
    <source>
        <strain evidence="6 13">BIOML-A134</strain>
        <strain evidence="7 12">BIOML-A14</strain>
        <strain evidence="5 10">BIOML-A163</strain>
        <strain evidence="8 11">BIOML-A2</strain>
    </source>
</reference>
<evidence type="ECO:0000313" key="11">
    <source>
        <dbReference type="Proteomes" id="UP000375690"/>
    </source>
</evidence>
<dbReference type="STRING" id="28116.Bovatus_04363"/>
<evidence type="ECO:0000256" key="2">
    <source>
        <dbReference type="ARBA" id="ARBA00022729"/>
    </source>
</evidence>
<accession>A0A139L7A6</accession>
<dbReference type="InterPro" id="IPR011050">
    <property type="entry name" value="Pectin_lyase_fold/virulence"/>
</dbReference>
<dbReference type="PRINTS" id="PR00807">
    <property type="entry name" value="AMBALLERGEN"/>
</dbReference>
<dbReference type="InterPro" id="IPR012334">
    <property type="entry name" value="Pectin_lyas_fold"/>
</dbReference>
<dbReference type="RefSeq" id="WP_008650710.1">
    <property type="nucleotide sequence ID" value="NZ_CAAKNR010000147.1"/>
</dbReference>
<proteinExistence type="predicted"/>
<keyword evidence="13" id="KW-1185">Reference proteome</keyword>
<dbReference type="PANTHER" id="PTHR42970:SF1">
    <property type="entry name" value="PECTATE LYASE C-RELATED"/>
    <property type="match status" value="1"/>
</dbReference>